<dbReference type="OrthoDB" id="5518868at2"/>
<gene>
    <name evidence="5" type="ORF">CY0110_05989</name>
</gene>
<keyword evidence="3" id="KW-1133">Transmembrane helix</keyword>
<dbReference type="SUPFAM" id="SSF56112">
    <property type="entry name" value="Protein kinase-like (PK-like)"/>
    <property type="match status" value="1"/>
</dbReference>
<dbReference type="PANTHER" id="PTHR24363:SF7">
    <property type="entry name" value="SERINE_THREONINE-PROTEIN KINASE-LIKE PROTEIN E"/>
    <property type="match status" value="1"/>
</dbReference>
<dbReference type="PANTHER" id="PTHR24363">
    <property type="entry name" value="SERINE/THREONINE PROTEIN KINASE"/>
    <property type="match status" value="1"/>
</dbReference>
<evidence type="ECO:0000256" key="2">
    <source>
        <dbReference type="ARBA" id="ARBA00022840"/>
    </source>
</evidence>
<dbReference type="AlphaFoldDB" id="A3ITR1"/>
<dbReference type="eggNOG" id="COG0515">
    <property type="taxonomic scope" value="Bacteria"/>
</dbReference>
<keyword evidence="6" id="KW-1185">Reference proteome</keyword>
<dbReference type="Gene3D" id="3.30.200.20">
    <property type="entry name" value="Phosphorylase Kinase, domain 1"/>
    <property type="match status" value="1"/>
</dbReference>
<organism evidence="5 6">
    <name type="scientific">Crocosphaera chwakensis CCY0110</name>
    <dbReference type="NCBI Taxonomy" id="391612"/>
    <lineage>
        <taxon>Bacteria</taxon>
        <taxon>Bacillati</taxon>
        <taxon>Cyanobacteriota</taxon>
        <taxon>Cyanophyceae</taxon>
        <taxon>Oscillatoriophycideae</taxon>
        <taxon>Chroococcales</taxon>
        <taxon>Aphanothecaceae</taxon>
        <taxon>Crocosphaera</taxon>
        <taxon>Crocosphaera chwakensis</taxon>
    </lineage>
</organism>
<dbReference type="PROSITE" id="PS00108">
    <property type="entry name" value="PROTEIN_KINASE_ST"/>
    <property type="match status" value="1"/>
</dbReference>
<comment type="caution">
    <text evidence="5">The sequence shown here is derived from an EMBL/GenBank/DDBJ whole genome shotgun (WGS) entry which is preliminary data.</text>
</comment>
<keyword evidence="5" id="KW-0418">Kinase</keyword>
<dbReference type="Pfam" id="PF00069">
    <property type="entry name" value="Pkinase"/>
    <property type="match status" value="1"/>
</dbReference>
<dbReference type="RefSeq" id="WP_008276768.1">
    <property type="nucleotide sequence ID" value="NZ_AAXW01000030.1"/>
</dbReference>
<evidence type="ECO:0000256" key="1">
    <source>
        <dbReference type="ARBA" id="ARBA00022741"/>
    </source>
</evidence>
<accession>A3ITR1</accession>
<dbReference type="GO" id="GO:0005524">
    <property type="term" value="F:ATP binding"/>
    <property type="evidence" value="ECO:0007669"/>
    <property type="project" value="UniProtKB-KW"/>
</dbReference>
<evidence type="ECO:0000313" key="5">
    <source>
        <dbReference type="EMBL" id="EAZ90127.1"/>
    </source>
</evidence>
<dbReference type="CDD" id="cd14014">
    <property type="entry name" value="STKc_PknB_like"/>
    <property type="match status" value="1"/>
</dbReference>
<keyword evidence="3" id="KW-0472">Membrane</keyword>
<name>A3ITR1_9CHRO</name>
<dbReference type="Gene3D" id="1.10.510.10">
    <property type="entry name" value="Transferase(Phosphotransferase) domain 1"/>
    <property type="match status" value="1"/>
</dbReference>
<keyword evidence="3" id="KW-0812">Transmembrane</keyword>
<keyword evidence="1" id="KW-0547">Nucleotide-binding</keyword>
<keyword evidence="2" id="KW-0067">ATP-binding</keyword>
<dbReference type="SMART" id="SM00220">
    <property type="entry name" value="S_TKc"/>
    <property type="match status" value="1"/>
</dbReference>
<dbReference type="Proteomes" id="UP000003781">
    <property type="component" value="Unassembled WGS sequence"/>
</dbReference>
<evidence type="ECO:0000256" key="3">
    <source>
        <dbReference type="SAM" id="Phobius"/>
    </source>
</evidence>
<feature type="transmembrane region" description="Helical" evidence="3">
    <location>
        <begin position="308"/>
        <end position="332"/>
    </location>
</feature>
<reference evidence="5 6" key="1">
    <citation type="submission" date="2007-03" db="EMBL/GenBank/DDBJ databases">
        <authorList>
            <person name="Stal L."/>
            <person name="Ferriera S."/>
            <person name="Johnson J."/>
            <person name="Kravitz S."/>
            <person name="Beeson K."/>
            <person name="Sutton G."/>
            <person name="Rogers Y.-H."/>
            <person name="Friedman R."/>
            <person name="Frazier M."/>
            <person name="Venter J.C."/>
        </authorList>
    </citation>
    <scope>NUCLEOTIDE SEQUENCE [LARGE SCALE GENOMIC DNA]</scope>
    <source>
        <strain evidence="5 6">CCY0110</strain>
    </source>
</reference>
<dbReference type="GO" id="GO:0004674">
    <property type="term" value="F:protein serine/threonine kinase activity"/>
    <property type="evidence" value="ECO:0007669"/>
    <property type="project" value="UniProtKB-KW"/>
</dbReference>
<feature type="domain" description="Protein kinase" evidence="4">
    <location>
        <begin position="13"/>
        <end position="271"/>
    </location>
</feature>
<dbReference type="InterPro" id="IPR000719">
    <property type="entry name" value="Prot_kinase_dom"/>
</dbReference>
<keyword evidence="5" id="KW-0723">Serine/threonine-protein kinase</keyword>
<evidence type="ECO:0000313" key="6">
    <source>
        <dbReference type="Proteomes" id="UP000003781"/>
    </source>
</evidence>
<dbReference type="EMBL" id="AAXW01000030">
    <property type="protein sequence ID" value="EAZ90127.1"/>
    <property type="molecule type" value="Genomic_DNA"/>
</dbReference>
<dbReference type="InterPro" id="IPR008271">
    <property type="entry name" value="Ser/Thr_kinase_AS"/>
</dbReference>
<evidence type="ECO:0000259" key="4">
    <source>
        <dbReference type="PROSITE" id="PS50011"/>
    </source>
</evidence>
<protein>
    <submittedName>
        <fullName evidence="5">Serine/Threonine protein kinase</fullName>
    </submittedName>
</protein>
<keyword evidence="5" id="KW-0808">Transferase</keyword>
<dbReference type="PROSITE" id="PS50011">
    <property type="entry name" value="PROTEIN_KINASE_DOM"/>
    <property type="match status" value="1"/>
</dbReference>
<feature type="transmembrane region" description="Helical" evidence="3">
    <location>
        <begin position="338"/>
        <end position="356"/>
    </location>
</feature>
<dbReference type="InterPro" id="IPR011009">
    <property type="entry name" value="Kinase-like_dom_sf"/>
</dbReference>
<sequence>MEQLIGQVLNNQYCIKSLLGRQKGRRTFLAENLQTGSTVVIKILLLSPEFTWDDFKLFEREAATLKSLNHSAIPQYLDYFELEVELGKGFALVQNYIEAKSLQNWIESGRSFSEEEIKKIAIQLLNILNYLHQRQPSVIHRDIKPSNILLGNRSGHNVGQVYLVDFGAVQTVLHGGTRTIVGTYGYMPPEQFGDRCVPASDLYALGATLIYLATGYPPDQLPQKEMRLLFEDKVNLSSILVDWLQWLIEPSLDLRLDSAQNALEALKKPRLFKNNLTRVNKPLESKIQLTQTSEMLDIFIPPKKLDSFLFILIILLYIGIYIYVLIAIWNLLLSSGMFVFRLSVLSIYSMLMIYMFRIGLFTVCGNTRLTITSSEIIIVRKILGFVYSPLPGQSSQIKASRQSITHLEQTSVSYKKDSEGNEVKCSYQINIWLGTKKISIVSQLSDLELDWLAYHLSDFLKLPITKN</sequence>
<proteinExistence type="predicted"/>